<dbReference type="Pfam" id="PF00072">
    <property type="entry name" value="Response_reg"/>
    <property type="match status" value="1"/>
</dbReference>
<dbReference type="InterPro" id="IPR000700">
    <property type="entry name" value="PAS-assoc_C"/>
</dbReference>
<evidence type="ECO:0000256" key="4">
    <source>
        <dbReference type="PROSITE-ProRule" id="PRU00169"/>
    </source>
</evidence>
<dbReference type="InterPro" id="IPR001610">
    <property type="entry name" value="PAC"/>
</dbReference>
<evidence type="ECO:0000256" key="1">
    <source>
        <dbReference type="ARBA" id="ARBA00022679"/>
    </source>
</evidence>
<dbReference type="SMART" id="SM00086">
    <property type="entry name" value="PAC"/>
    <property type="match status" value="1"/>
</dbReference>
<dbReference type="Pfam" id="PF02518">
    <property type="entry name" value="HATPase_c"/>
    <property type="match status" value="1"/>
</dbReference>
<evidence type="ECO:0008006" key="13">
    <source>
        <dbReference type="Google" id="ProtNLM"/>
    </source>
</evidence>
<dbReference type="InterPro" id="IPR011006">
    <property type="entry name" value="CheY-like_superfamily"/>
</dbReference>
<proteinExistence type="predicted"/>
<dbReference type="PROSITE" id="PS50113">
    <property type="entry name" value="PAC"/>
    <property type="match status" value="1"/>
</dbReference>
<keyword evidence="4" id="KW-0597">Phosphoprotein</keyword>
<evidence type="ECO:0000259" key="10">
    <source>
        <dbReference type="PROSITE" id="PS50113"/>
    </source>
</evidence>
<keyword evidence="5" id="KW-0175">Coiled coil</keyword>
<evidence type="ECO:0000256" key="3">
    <source>
        <dbReference type="ARBA" id="ARBA00023012"/>
    </source>
</evidence>
<dbReference type="PANTHER" id="PTHR24421:SF58">
    <property type="entry name" value="SIGNAL TRANSDUCTION HISTIDINE-PROTEIN KINASE_PHOSPHATASE UHPB"/>
    <property type="match status" value="1"/>
</dbReference>
<dbReference type="KEGG" id="nkf:Nkreftii_000821"/>
<dbReference type="InterPro" id="IPR036890">
    <property type="entry name" value="HATPase_C_sf"/>
</dbReference>
<evidence type="ECO:0000256" key="2">
    <source>
        <dbReference type="ARBA" id="ARBA00022777"/>
    </source>
</evidence>
<dbReference type="GO" id="GO:0000155">
    <property type="term" value="F:phosphorelay sensor kinase activity"/>
    <property type="evidence" value="ECO:0007669"/>
    <property type="project" value="InterPro"/>
</dbReference>
<dbReference type="GO" id="GO:0016020">
    <property type="term" value="C:membrane"/>
    <property type="evidence" value="ECO:0007669"/>
    <property type="project" value="InterPro"/>
</dbReference>
<dbReference type="SUPFAM" id="SSF52172">
    <property type="entry name" value="CheY-like"/>
    <property type="match status" value="1"/>
</dbReference>
<dbReference type="CDD" id="cd16917">
    <property type="entry name" value="HATPase_UhpB-NarQ-NarX-like"/>
    <property type="match status" value="1"/>
</dbReference>
<feature type="coiled-coil region" evidence="5">
    <location>
        <begin position="456"/>
        <end position="483"/>
    </location>
</feature>
<dbReference type="GO" id="GO:0006355">
    <property type="term" value="P:regulation of DNA-templated transcription"/>
    <property type="evidence" value="ECO:0007669"/>
    <property type="project" value="InterPro"/>
</dbReference>
<dbReference type="Gene3D" id="3.30.565.10">
    <property type="entry name" value="Histidine kinase-like ATPase, C-terminal domain"/>
    <property type="match status" value="1"/>
</dbReference>
<keyword evidence="6" id="KW-0812">Transmembrane</keyword>
<dbReference type="SMART" id="SM00448">
    <property type="entry name" value="REC"/>
    <property type="match status" value="1"/>
</dbReference>
<dbReference type="InterPro" id="IPR035965">
    <property type="entry name" value="PAS-like_dom_sf"/>
</dbReference>
<dbReference type="SUPFAM" id="SSF55874">
    <property type="entry name" value="ATPase domain of HSP90 chaperone/DNA topoisomerase II/histidine kinase"/>
    <property type="match status" value="1"/>
</dbReference>
<dbReference type="CDD" id="cd00130">
    <property type="entry name" value="PAS"/>
    <property type="match status" value="1"/>
</dbReference>
<dbReference type="InterPro" id="IPR000014">
    <property type="entry name" value="PAS"/>
</dbReference>
<feature type="domain" description="PAS" evidence="9">
    <location>
        <begin position="338"/>
        <end position="410"/>
    </location>
</feature>
<dbReference type="PROSITE" id="PS50112">
    <property type="entry name" value="PAS"/>
    <property type="match status" value="1"/>
</dbReference>
<evidence type="ECO:0000256" key="6">
    <source>
        <dbReference type="SAM" id="Phobius"/>
    </source>
</evidence>
<dbReference type="AlphaFoldDB" id="A0A7S8IXH9"/>
<dbReference type="Gene3D" id="3.30.450.20">
    <property type="entry name" value="PAS domain"/>
    <property type="match status" value="2"/>
</dbReference>
<evidence type="ECO:0000313" key="12">
    <source>
        <dbReference type="Proteomes" id="UP000593737"/>
    </source>
</evidence>
<dbReference type="SUPFAM" id="SSF55785">
    <property type="entry name" value="PYP-like sensor domain (PAS domain)"/>
    <property type="match status" value="1"/>
</dbReference>
<dbReference type="CDD" id="cd12914">
    <property type="entry name" value="PDC1_DGC_like"/>
    <property type="match status" value="1"/>
</dbReference>
<dbReference type="Proteomes" id="UP000593737">
    <property type="component" value="Chromosome"/>
</dbReference>
<dbReference type="Pfam" id="PF00989">
    <property type="entry name" value="PAS"/>
    <property type="match status" value="1"/>
</dbReference>
<dbReference type="GO" id="GO:0046983">
    <property type="term" value="F:protein dimerization activity"/>
    <property type="evidence" value="ECO:0007669"/>
    <property type="project" value="InterPro"/>
</dbReference>
<dbReference type="InterPro" id="IPR001789">
    <property type="entry name" value="Sig_transdc_resp-reg_receiver"/>
</dbReference>
<keyword evidence="6" id="KW-1133">Transmembrane helix</keyword>
<dbReference type="NCBIfam" id="TIGR00229">
    <property type="entry name" value="sensory_box"/>
    <property type="match status" value="1"/>
</dbReference>
<keyword evidence="1" id="KW-0808">Transferase</keyword>
<protein>
    <recommendedName>
        <fullName evidence="13">Nitrogen regulation protein B</fullName>
    </recommendedName>
</protein>
<keyword evidence="3" id="KW-0902">Two-component regulatory system</keyword>
<dbReference type="InterPro" id="IPR058245">
    <property type="entry name" value="NreC/VraR/RcsB-like_REC"/>
</dbReference>
<name>A0A7S8IXH9_9BACT</name>
<dbReference type="Gene3D" id="3.40.50.2300">
    <property type="match status" value="1"/>
</dbReference>
<dbReference type="PROSITE" id="PS50110">
    <property type="entry name" value="RESPONSE_REGULATORY"/>
    <property type="match status" value="1"/>
</dbReference>
<dbReference type="PROSITE" id="PS50109">
    <property type="entry name" value="HIS_KIN"/>
    <property type="match status" value="1"/>
</dbReference>
<evidence type="ECO:0000259" key="9">
    <source>
        <dbReference type="PROSITE" id="PS50112"/>
    </source>
</evidence>
<dbReference type="InterPro" id="IPR013767">
    <property type="entry name" value="PAS_fold"/>
</dbReference>
<sequence>MYYRVPVLIGAIAVVIVMTWLAAWQYVQQSLIRTAGEALSLGAAEIASKFDRMMFERDDDLRVMAVAISSRLKDDPVFVDRYLQTVRDAYEMYHWVAVADREGRLVGSTSAESPRGSDVSHTPWFQEVRARAMAGPEGMLLGEVDAFLTEEGAPDAIAISRALYDAHGIFAGVITSRITLSVLETIAVGALPSLRTKNSMLTDIEYQIIADDGVAYVDSDLAHKGRSNFSSLKLRSLELARQGQTGYLEERNLRRNISVISGYSFTKGWGQPHAFRWTVLLRLPTASLVEPVYNFHLKVASAGVAIVGPIFYLLIWMYGRLQKEWQLAQTERLRATAAEVQHHLLLQTTDQGIFGVDRKGHCTFINRAAAKMLGVMPEDLLGHGIHDRVHPEGGELCNDQCVLVRALSQGLSTRLVEQAFRRKDGTVLAIECSSFPLTDSNHRTEFVFTFMDLTERKQRTNELLQYQQRLQALATQLRKADELVRQRLATELHDNLAQTLALCRMKLVALSRATPPSLVDGIAPVGELLTEALTVTRQLMSDLRPPTLGDDRDLVAAVQWVTAKLQRHGLNVRVMDDGKQKLLDPEVLRVAYQSLHELLFNVLKHAQVSDATVRLRRTGNHLAIQVRDRGAGFRVEDTPTHTRDGGFGLFNLREQMSAIGGHLRICSVAGRGSQVTMLLPLQTRSSVTALTGPQHVQPAAAADVGSTENRPIRILVADDHQIMRQGLRTMLEGEPGFEVAAEAMNGEIAVELAESLHPDVILMDINMPKLNGVEATRRIKHRFPDIAVIGLSMHEDPKLEQLMCEAGASAYLSKGTAFTIVCDTIRRLQNQRPSGEALLSKLTLVSKDLEGR</sequence>
<evidence type="ECO:0000256" key="5">
    <source>
        <dbReference type="SAM" id="Coils"/>
    </source>
</evidence>
<keyword evidence="2" id="KW-0418">Kinase</keyword>
<evidence type="ECO:0000259" key="7">
    <source>
        <dbReference type="PROSITE" id="PS50109"/>
    </source>
</evidence>
<dbReference type="Gene3D" id="1.20.5.1930">
    <property type="match status" value="1"/>
</dbReference>
<organism evidence="11 12">
    <name type="scientific">Candidatus Nitrospira kreftii</name>
    <dbReference type="NCBI Taxonomy" id="2652173"/>
    <lineage>
        <taxon>Bacteria</taxon>
        <taxon>Pseudomonadati</taxon>
        <taxon>Nitrospirota</taxon>
        <taxon>Nitrospiria</taxon>
        <taxon>Nitrospirales</taxon>
        <taxon>Nitrospiraceae</taxon>
        <taxon>Nitrospira</taxon>
    </lineage>
</organism>
<dbReference type="EMBL" id="CP047423">
    <property type="protein sequence ID" value="QPD03047.1"/>
    <property type="molecule type" value="Genomic_DNA"/>
</dbReference>
<dbReference type="Pfam" id="PF07730">
    <property type="entry name" value="HisKA_3"/>
    <property type="match status" value="1"/>
</dbReference>
<feature type="domain" description="PAC" evidence="10">
    <location>
        <begin position="414"/>
        <end position="465"/>
    </location>
</feature>
<dbReference type="SMART" id="SM00091">
    <property type="entry name" value="PAS"/>
    <property type="match status" value="1"/>
</dbReference>
<reference evidence="11 12" key="1">
    <citation type="journal article" date="2020" name="ISME J.">
        <title>Enrichment and physiological characterization of a novel comammox Nitrospira indicates ammonium inhibition of complete nitrification.</title>
        <authorList>
            <person name="Sakoula D."/>
            <person name="Koch H."/>
            <person name="Frank J."/>
            <person name="Jetten M.S.M."/>
            <person name="van Kessel M.A.H.J."/>
            <person name="Lucker S."/>
        </authorList>
    </citation>
    <scope>NUCLEOTIDE SEQUENCE [LARGE SCALE GENOMIC DNA]</scope>
    <source>
        <strain evidence="11">Comreactor17</strain>
    </source>
</reference>
<gene>
    <name evidence="11" type="ORF">Nkreftii_000821</name>
</gene>
<dbReference type="CDD" id="cd17535">
    <property type="entry name" value="REC_NarL-like"/>
    <property type="match status" value="1"/>
</dbReference>
<evidence type="ECO:0000313" key="11">
    <source>
        <dbReference type="EMBL" id="QPD03047.1"/>
    </source>
</evidence>
<evidence type="ECO:0000259" key="8">
    <source>
        <dbReference type="PROSITE" id="PS50110"/>
    </source>
</evidence>
<dbReference type="InterPro" id="IPR005467">
    <property type="entry name" value="His_kinase_dom"/>
</dbReference>
<feature type="modified residue" description="4-aspartylphosphate" evidence="4">
    <location>
        <position position="764"/>
    </location>
</feature>
<feature type="domain" description="Response regulatory" evidence="8">
    <location>
        <begin position="713"/>
        <end position="829"/>
    </location>
</feature>
<keyword evidence="6" id="KW-0472">Membrane</keyword>
<dbReference type="InterPro" id="IPR050482">
    <property type="entry name" value="Sensor_HK_TwoCompSys"/>
</dbReference>
<dbReference type="InterPro" id="IPR011712">
    <property type="entry name" value="Sig_transdc_His_kin_sub3_dim/P"/>
</dbReference>
<accession>A0A7S8IXH9</accession>
<feature type="domain" description="Histidine kinase" evidence="7">
    <location>
        <begin position="593"/>
        <end position="683"/>
    </location>
</feature>
<dbReference type="InterPro" id="IPR003594">
    <property type="entry name" value="HATPase_dom"/>
</dbReference>
<dbReference type="PANTHER" id="PTHR24421">
    <property type="entry name" value="NITRATE/NITRITE SENSOR PROTEIN NARX-RELATED"/>
    <property type="match status" value="1"/>
</dbReference>
<feature type="transmembrane region" description="Helical" evidence="6">
    <location>
        <begin position="7"/>
        <end position="27"/>
    </location>
</feature>